<feature type="transmembrane region" description="Helical" evidence="2">
    <location>
        <begin position="886"/>
        <end position="905"/>
    </location>
</feature>
<sequence>MQRIIQFSLSNKFALWLLTLIVVVAGVYSSMNMKMETLPNITLPVITISTIDPGATPQEVDDQVTKPIEQVVQNISSVNTLSSSSNKDVSSIQIEFNYGTDLDKAESNLKDAVSIIQFSDNVQKPNVSRLSFNSFPIVMLSVTQSGQSLASLTDTINNKLVPSLEGIKGVSSVDVSGQEVNEVDLSFKKDQLQKYGLNEQTVQNIIKGDNLNYPLGLYNFNDSQQSVVVNGKLTTLDDLKNLPIPIQGMGGAQQVNPQATGPSAKLNPTGQGQGASMMTQPSAATLPTVKLSDIATIKMVGKSQSISRTNGEPSIAVQIVKSSDANTVDVGNAVHNEIEKVKKDIPGIRFVTTFDQAQPIKDSVHTMLEKGILGAIFAMIIILLFLRNFKSTIISVVSIPLSLLIGIILLNAMGITLNIMTLGAMTVAIGRVIDDSIVVIENIYRRMSLSDEPLKGRDLIISATREMFVPIMSSTIVTIAVFLPMGFVTGMVGELFLPFALTIVFSLLASLLVAITVVPMLAHSFFKKGVKAKSKHGKTRQWKLGSYYRDILNWSLNHKWVVSIIAIFLLVGSLCLVPFIGVSFIGSDEQKTIGITYSPDPGQTLDDVKKIGTEVENFLEHRAHVKTIQYSIGGGNPMGLGPAQNNNSALFYIQYADNTPNFSKEHEKLIADLKKMTGKGEWGLLNMSSSGSSNNLTVNVFGNSIEQIKPTIMKIQTIMKENKNLKNIDTSLSKNYIEYSLVVDKDKLSELGLTTAQIGAALGQNNQQQLLTSIKQDGKDVDVYLEGDTNSINNINDLTNKTVSSPTGKTVKISDVTKVVKGQTSDTITRKNGDIYASVTGEIKTKDVSKVSAAVQQQINKLNLSTGVKTSMGGVTEDINNSFSQLGLAMLAAIAVVYLILVITFGSGLVPLAILFSLPFVIIGAFVGLFIAGETISISVMIGALMLIGIVITNAIVLIDRVVRKEKEGLSTREAILEAASTRLRPILMTAIATICALIPLAVGAEGGSGGLISKGLGISVIGGLTSSTLLTLIVVPLVYELFMKRRKKKVKMAMEE</sequence>
<dbReference type="SUPFAM" id="SSF82714">
    <property type="entry name" value="Multidrug efflux transporter AcrB TolC docking domain, DN and DC subdomains"/>
    <property type="match status" value="2"/>
</dbReference>
<feature type="compositionally biased region" description="Polar residues" evidence="1">
    <location>
        <begin position="253"/>
        <end position="281"/>
    </location>
</feature>
<dbReference type="Gene3D" id="1.20.1640.10">
    <property type="entry name" value="Multidrug efflux transporter AcrB transmembrane domain"/>
    <property type="match status" value="2"/>
</dbReference>
<keyword evidence="2" id="KW-1133">Transmembrane helix</keyword>
<evidence type="ECO:0000256" key="1">
    <source>
        <dbReference type="SAM" id="MobiDB-lite"/>
    </source>
</evidence>
<feature type="transmembrane region" description="Helical" evidence="2">
    <location>
        <begin position="1017"/>
        <end position="1043"/>
    </location>
</feature>
<dbReference type="InterPro" id="IPR001036">
    <property type="entry name" value="Acrflvin-R"/>
</dbReference>
<comment type="caution">
    <text evidence="3">The sequence shown here is derived from an EMBL/GenBank/DDBJ whole genome shotgun (WGS) entry which is preliminary data.</text>
</comment>
<accession>A0ABT0WEL2</accession>
<gene>
    <name evidence="3" type="ORF">NDK43_23445</name>
</gene>
<feature type="transmembrane region" description="Helical" evidence="2">
    <location>
        <begin position="984"/>
        <end position="1005"/>
    </location>
</feature>
<dbReference type="InterPro" id="IPR027463">
    <property type="entry name" value="AcrB_DN_DC_subdom"/>
</dbReference>
<name>A0ABT0WEL2_9BACI</name>
<dbReference type="Proteomes" id="UP001523262">
    <property type="component" value="Unassembled WGS sequence"/>
</dbReference>
<proteinExistence type="predicted"/>
<feature type="region of interest" description="Disordered" evidence="1">
    <location>
        <begin position="251"/>
        <end position="281"/>
    </location>
</feature>
<dbReference type="SUPFAM" id="SSF82866">
    <property type="entry name" value="Multidrug efflux transporter AcrB transmembrane domain"/>
    <property type="match status" value="2"/>
</dbReference>
<dbReference type="PRINTS" id="PR00702">
    <property type="entry name" value="ACRIFLAVINRP"/>
</dbReference>
<dbReference type="Gene3D" id="3.30.70.1430">
    <property type="entry name" value="Multidrug efflux transporter AcrB pore domain"/>
    <property type="match status" value="1"/>
</dbReference>
<feature type="transmembrane region" description="Helical" evidence="2">
    <location>
        <begin position="419"/>
        <end position="440"/>
    </location>
</feature>
<feature type="transmembrane region" description="Helical" evidence="2">
    <location>
        <begin position="393"/>
        <end position="413"/>
    </location>
</feature>
<dbReference type="PANTHER" id="PTHR32063">
    <property type="match status" value="1"/>
</dbReference>
<keyword evidence="2" id="KW-0472">Membrane</keyword>
<feature type="transmembrane region" description="Helical" evidence="2">
    <location>
        <begin position="499"/>
        <end position="526"/>
    </location>
</feature>
<feature type="transmembrane region" description="Helical" evidence="2">
    <location>
        <begin position="560"/>
        <end position="585"/>
    </location>
</feature>
<dbReference type="PANTHER" id="PTHR32063:SF0">
    <property type="entry name" value="SWARMING MOTILITY PROTEIN SWRC"/>
    <property type="match status" value="1"/>
</dbReference>
<dbReference type="Pfam" id="PF00873">
    <property type="entry name" value="ACR_tran"/>
    <property type="match status" value="2"/>
</dbReference>
<feature type="transmembrane region" description="Helical" evidence="2">
    <location>
        <begin position="467"/>
        <end position="487"/>
    </location>
</feature>
<feature type="transmembrane region" description="Helical" evidence="2">
    <location>
        <begin position="367"/>
        <end position="386"/>
    </location>
</feature>
<dbReference type="Gene3D" id="3.30.2090.10">
    <property type="entry name" value="Multidrug efflux transporter AcrB TolC docking domain, DN and DC subdomains"/>
    <property type="match status" value="2"/>
</dbReference>
<evidence type="ECO:0000313" key="3">
    <source>
        <dbReference type="EMBL" id="MCM2534756.1"/>
    </source>
</evidence>
<evidence type="ECO:0000256" key="2">
    <source>
        <dbReference type="SAM" id="Phobius"/>
    </source>
</evidence>
<dbReference type="SUPFAM" id="SSF82693">
    <property type="entry name" value="Multidrug efflux transporter AcrB pore domain, PN1, PN2, PC1 and PC2 subdomains"/>
    <property type="match status" value="2"/>
</dbReference>
<feature type="transmembrane region" description="Helical" evidence="2">
    <location>
        <begin position="938"/>
        <end position="963"/>
    </location>
</feature>
<organism evidence="3 4">
    <name type="scientific">Neobacillus pocheonensis</name>
    <dbReference type="NCBI Taxonomy" id="363869"/>
    <lineage>
        <taxon>Bacteria</taxon>
        <taxon>Bacillati</taxon>
        <taxon>Bacillota</taxon>
        <taxon>Bacilli</taxon>
        <taxon>Bacillales</taxon>
        <taxon>Bacillaceae</taxon>
        <taxon>Neobacillus</taxon>
    </lineage>
</organism>
<keyword evidence="4" id="KW-1185">Reference proteome</keyword>
<protein>
    <submittedName>
        <fullName evidence="3">Efflux RND transporter permease subunit</fullName>
    </submittedName>
</protein>
<feature type="transmembrane region" description="Helical" evidence="2">
    <location>
        <begin position="912"/>
        <end position="932"/>
    </location>
</feature>
<evidence type="ECO:0000313" key="4">
    <source>
        <dbReference type="Proteomes" id="UP001523262"/>
    </source>
</evidence>
<reference evidence="3 4" key="1">
    <citation type="submission" date="2022-06" db="EMBL/GenBank/DDBJ databases">
        <authorList>
            <person name="Jeon C.O."/>
        </authorList>
    </citation>
    <scope>NUCLEOTIDE SEQUENCE [LARGE SCALE GENOMIC DNA]</scope>
    <source>
        <strain evidence="3 4">KCTC 13943</strain>
    </source>
</reference>
<dbReference type="EMBL" id="JAMQCR010000002">
    <property type="protein sequence ID" value="MCM2534756.1"/>
    <property type="molecule type" value="Genomic_DNA"/>
</dbReference>
<keyword evidence="2" id="KW-0812">Transmembrane</keyword>